<dbReference type="AlphaFoldDB" id="A0A830ZZM8"/>
<feature type="domain" description="Metallo-beta-lactamase" evidence="8">
    <location>
        <begin position="90"/>
        <end position="244"/>
    </location>
</feature>
<name>A0A830ZZM8_ERWAM</name>
<dbReference type="UniPathway" id="UPA00619">
    <property type="reaction ID" value="UER00676"/>
</dbReference>
<evidence type="ECO:0000256" key="5">
    <source>
        <dbReference type="ARBA" id="ARBA00022801"/>
    </source>
</evidence>
<evidence type="ECO:0000259" key="8">
    <source>
        <dbReference type="SMART" id="SM00849"/>
    </source>
</evidence>
<dbReference type="SMART" id="SM00849">
    <property type="entry name" value="Lactamase_B"/>
    <property type="match status" value="1"/>
</dbReference>
<comment type="catalytic activity">
    <reaction evidence="1 7">
        <text>an S-(2-hydroxyacyl)glutathione + H2O = a 2-hydroxy carboxylate + glutathione + H(+)</text>
        <dbReference type="Rhea" id="RHEA:21864"/>
        <dbReference type="ChEBI" id="CHEBI:15377"/>
        <dbReference type="ChEBI" id="CHEBI:15378"/>
        <dbReference type="ChEBI" id="CHEBI:57925"/>
        <dbReference type="ChEBI" id="CHEBI:58896"/>
        <dbReference type="ChEBI" id="CHEBI:71261"/>
        <dbReference type="EC" id="3.1.2.6"/>
    </reaction>
</comment>
<protein>
    <recommendedName>
        <fullName evidence="7">Hydroxyacylglutathione hydrolase</fullName>
        <ecNumber evidence="7">3.1.2.6</ecNumber>
    </recommendedName>
    <alternativeName>
        <fullName evidence="7">Glyoxalase II</fullName>
        <shortName evidence="7">Glx II</shortName>
    </alternativeName>
</protein>
<comment type="pathway">
    <text evidence="2 7">Secondary metabolite metabolism; methylglyoxal degradation; (R)-lactate from methylglyoxal: step 2/2.</text>
</comment>
<dbReference type="InterPro" id="IPR036866">
    <property type="entry name" value="RibonucZ/Hydroxyglut_hydro"/>
</dbReference>
<dbReference type="InterPro" id="IPR035680">
    <property type="entry name" value="Clx_II_MBL"/>
</dbReference>
<feature type="binding site" evidence="7">
    <location>
        <position position="189"/>
    </location>
    <ligand>
        <name>Zn(2+)</name>
        <dbReference type="ChEBI" id="CHEBI:29105"/>
        <label>1</label>
    </ligand>
</feature>
<dbReference type="NCBIfam" id="TIGR03413">
    <property type="entry name" value="GSH_gloB"/>
    <property type="match status" value="1"/>
</dbReference>
<comment type="function">
    <text evidence="7">Thiolesterase that catalyzes the hydrolysis of S-D-lactoyl-glutathione to form glutathione and D-lactic acid.</text>
</comment>
<dbReference type="PANTHER" id="PTHR43705:SF1">
    <property type="entry name" value="HYDROXYACYLGLUTATHIONE HYDROLASE GLOB"/>
    <property type="match status" value="1"/>
</dbReference>
<feature type="binding site" evidence="7">
    <location>
        <position position="134"/>
    </location>
    <ligand>
        <name>Zn(2+)</name>
        <dbReference type="ChEBI" id="CHEBI:29105"/>
        <label>1</label>
    </ligand>
</feature>
<dbReference type="InterPro" id="IPR001279">
    <property type="entry name" value="Metallo-B-lactamas"/>
</dbReference>
<evidence type="ECO:0000256" key="3">
    <source>
        <dbReference type="ARBA" id="ARBA00006759"/>
    </source>
</evidence>
<dbReference type="EMBL" id="CAPB01000008">
    <property type="protein sequence ID" value="CCO92823.1"/>
    <property type="molecule type" value="Genomic_DNA"/>
</dbReference>
<dbReference type="GO" id="GO:0046872">
    <property type="term" value="F:metal ion binding"/>
    <property type="evidence" value="ECO:0007669"/>
    <property type="project" value="UniProtKB-KW"/>
</dbReference>
<organism evidence="9 10">
    <name type="scientific">Erwinia amylovora NBRC 12687 = CFBP 1232</name>
    <dbReference type="NCBI Taxonomy" id="1219359"/>
    <lineage>
        <taxon>Bacteria</taxon>
        <taxon>Pseudomonadati</taxon>
        <taxon>Pseudomonadota</taxon>
        <taxon>Gammaproteobacteria</taxon>
        <taxon>Enterobacterales</taxon>
        <taxon>Erwiniaceae</taxon>
        <taxon>Erwinia</taxon>
    </lineage>
</organism>
<keyword evidence="6 7" id="KW-0862">Zinc</keyword>
<feature type="binding site" evidence="7">
    <location>
        <position position="206"/>
    </location>
    <ligand>
        <name>Zn(2+)</name>
        <dbReference type="ChEBI" id="CHEBI:29105"/>
        <label>2</label>
    </ligand>
</feature>
<evidence type="ECO:0000256" key="4">
    <source>
        <dbReference type="ARBA" id="ARBA00022723"/>
    </source>
</evidence>
<dbReference type="InterPro" id="IPR050110">
    <property type="entry name" value="Glyoxalase_II_hydrolase"/>
</dbReference>
<sequence length="330" mass="37287">MGYCTAFRINFSTEPANLQQVVTKNFTQAWAELMHQRIAVIFAAGYLRPGFRHKADLTCFSRLHALPSSFPSCASKEVNMNLTSIPALQDNYIWTLNDDSGRCLIVDPGEAGPVLRAIKQNHWQPQAILLTHHHYDHVGGVEELLVHHPDLIVYGPQETCDKGANNLIGDGDHIEVLGLDFTIIATPGHTLGHISYFSKPYLFCGDTLFSAGCGRLFEGTAKQMFDSFQKLNELPDDTLICCAHEYTLSNLTFSHHIYPQEAEITRYYHEIKELRAKNGITLPTKLAHERIINVFLRTKDVELQRLISQDTAQLTECQTFAILREKKDSF</sequence>
<gene>
    <name evidence="7" type="primary">gloB</name>
    <name evidence="9" type="ORF">BN437_0868</name>
</gene>
<evidence type="ECO:0000313" key="10">
    <source>
        <dbReference type="Proteomes" id="UP000013111"/>
    </source>
</evidence>
<evidence type="ECO:0000256" key="1">
    <source>
        <dbReference type="ARBA" id="ARBA00001623"/>
    </source>
</evidence>
<feature type="binding site" evidence="7">
    <location>
        <position position="206"/>
    </location>
    <ligand>
        <name>Zn(2+)</name>
        <dbReference type="ChEBI" id="CHEBI:29105"/>
        <label>1</label>
    </ligand>
</feature>
<feature type="binding site" evidence="7">
    <location>
        <position position="136"/>
    </location>
    <ligand>
        <name>Zn(2+)</name>
        <dbReference type="ChEBI" id="CHEBI:29105"/>
        <label>2</label>
    </ligand>
</feature>
<comment type="cofactor">
    <cofactor evidence="7">
        <name>Zn(2+)</name>
        <dbReference type="ChEBI" id="CHEBI:29105"/>
    </cofactor>
    <text evidence="7">Binds 2 Zn(2+) ions per subunit.</text>
</comment>
<proteinExistence type="inferred from homology"/>
<dbReference type="Proteomes" id="UP000013111">
    <property type="component" value="Unassembled WGS sequence"/>
</dbReference>
<dbReference type="Gene3D" id="3.60.15.10">
    <property type="entry name" value="Ribonuclease Z/Hydroxyacylglutathione hydrolase-like"/>
    <property type="match status" value="1"/>
</dbReference>
<dbReference type="InterPro" id="IPR032282">
    <property type="entry name" value="HAGH_C"/>
</dbReference>
<dbReference type="Pfam" id="PF00753">
    <property type="entry name" value="Lactamase_B"/>
    <property type="match status" value="1"/>
</dbReference>
<feature type="binding site" evidence="7">
    <location>
        <position position="137"/>
    </location>
    <ligand>
        <name>Zn(2+)</name>
        <dbReference type="ChEBI" id="CHEBI:29105"/>
        <label>2</label>
    </ligand>
</feature>
<keyword evidence="5 7" id="KW-0378">Hydrolase</keyword>
<accession>A0A830ZZM8</accession>
<comment type="subunit">
    <text evidence="7">Monomer.</text>
</comment>
<dbReference type="EC" id="3.1.2.6" evidence="7"/>
<dbReference type="GO" id="GO:0004416">
    <property type="term" value="F:hydroxyacylglutathione hydrolase activity"/>
    <property type="evidence" value="ECO:0007669"/>
    <property type="project" value="UniProtKB-UniRule"/>
</dbReference>
<comment type="caution">
    <text evidence="9">The sequence shown here is derived from an EMBL/GenBank/DDBJ whole genome shotgun (WGS) entry which is preliminary data.</text>
</comment>
<evidence type="ECO:0000256" key="6">
    <source>
        <dbReference type="ARBA" id="ARBA00022833"/>
    </source>
</evidence>
<evidence type="ECO:0000313" key="9">
    <source>
        <dbReference type="EMBL" id="CCO92823.1"/>
    </source>
</evidence>
<dbReference type="PANTHER" id="PTHR43705">
    <property type="entry name" value="HYDROXYACYLGLUTATHIONE HYDROLASE"/>
    <property type="match status" value="1"/>
</dbReference>
<comment type="similarity">
    <text evidence="3 7">Belongs to the metallo-beta-lactamase superfamily. Glyoxalase II family.</text>
</comment>
<dbReference type="CDD" id="cd07723">
    <property type="entry name" value="hydroxyacylglutathione_hydrolase_MBL-fold"/>
    <property type="match status" value="1"/>
</dbReference>
<dbReference type="HAMAP" id="MF_01374">
    <property type="entry name" value="Glyoxalase_2"/>
    <property type="match status" value="1"/>
</dbReference>
<dbReference type="SUPFAM" id="SSF56281">
    <property type="entry name" value="Metallo-hydrolase/oxidoreductase"/>
    <property type="match status" value="1"/>
</dbReference>
<keyword evidence="4 7" id="KW-0479">Metal-binding</keyword>
<dbReference type="Pfam" id="PF16123">
    <property type="entry name" value="HAGH_C"/>
    <property type="match status" value="1"/>
</dbReference>
<evidence type="ECO:0000256" key="2">
    <source>
        <dbReference type="ARBA" id="ARBA00004963"/>
    </source>
</evidence>
<evidence type="ECO:0000256" key="7">
    <source>
        <dbReference type="HAMAP-Rule" id="MF_01374"/>
    </source>
</evidence>
<feature type="binding site" evidence="7">
    <location>
        <position position="132"/>
    </location>
    <ligand>
        <name>Zn(2+)</name>
        <dbReference type="ChEBI" id="CHEBI:29105"/>
        <label>1</label>
    </ligand>
</feature>
<reference evidence="9 10" key="2">
    <citation type="submission" date="2013-04" db="EMBL/GenBank/DDBJ databases">
        <title>Comparative genomics of 12 strains of Erwinia amylovora identifies a pan-genome with a large conserved core and provides insights into host specificity.</title>
        <authorList>
            <person name="Mann R.A."/>
            <person name="Smits T.H.M."/>
            <person name="Buehlmann A."/>
            <person name="Blom J."/>
            <person name="Goesmann A."/>
            <person name="Frey J.E."/>
            <person name="Plummer K.M."/>
            <person name="Beer S.V."/>
            <person name="Luck J."/>
            <person name="Duffy B."/>
            <person name="Rodoni B."/>
        </authorList>
    </citation>
    <scope>NUCLEOTIDE SEQUENCE [LARGE SCALE GENOMIC DNA]</scope>
    <source>
        <strain evidence="10">CFBP 1232</strain>
    </source>
</reference>
<feature type="binding site" evidence="7">
    <location>
        <position position="244"/>
    </location>
    <ligand>
        <name>Zn(2+)</name>
        <dbReference type="ChEBI" id="CHEBI:29105"/>
        <label>2</label>
    </ligand>
</feature>
<reference evidence="9 10" key="1">
    <citation type="submission" date="2012-11" db="EMBL/GenBank/DDBJ databases">
        <authorList>
            <person name="Linke B."/>
        </authorList>
    </citation>
    <scope>NUCLEOTIDE SEQUENCE [LARGE SCALE GENOMIC DNA]</scope>
    <source>
        <strain evidence="10">CFBP 1232</strain>
    </source>
</reference>
<dbReference type="InterPro" id="IPR017782">
    <property type="entry name" value="Hydroxyacylglutathione_Hdrlase"/>
</dbReference>
<dbReference type="GO" id="GO:0019243">
    <property type="term" value="P:methylglyoxal catabolic process to D-lactate via S-lactoyl-glutathione"/>
    <property type="evidence" value="ECO:0007669"/>
    <property type="project" value="UniProtKB-UniRule"/>
</dbReference>